<gene>
    <name evidence="3" type="ORF">Aam_098_008</name>
</gene>
<dbReference type="PANTHER" id="PTHR33164">
    <property type="entry name" value="TRANSCRIPTIONAL REGULATOR, MARR FAMILY"/>
    <property type="match status" value="1"/>
</dbReference>
<dbReference type="SMART" id="SM00347">
    <property type="entry name" value="HTH_MARR"/>
    <property type="match status" value="1"/>
</dbReference>
<evidence type="ECO:0000256" key="1">
    <source>
        <dbReference type="SAM" id="MobiDB-lite"/>
    </source>
</evidence>
<reference evidence="3 4" key="1">
    <citation type="submission" date="2012-11" db="EMBL/GenBank/DDBJ databases">
        <title>Whole genome sequence of Acidocella aminolytica 101 = DSM 11237.</title>
        <authorList>
            <person name="Azuma Y."/>
            <person name="Higashiura N."/>
            <person name="Hirakawa H."/>
            <person name="Matsushita K."/>
        </authorList>
    </citation>
    <scope>NUCLEOTIDE SEQUENCE [LARGE SCALE GENOMIC DNA]</scope>
    <source>
        <strain evidence="4">101 / DSM 11237</strain>
    </source>
</reference>
<comment type="caution">
    <text evidence="3">The sequence shown here is derived from an EMBL/GenBank/DDBJ whole genome shotgun (WGS) entry which is preliminary data.</text>
</comment>
<dbReference type="Proteomes" id="UP000032668">
    <property type="component" value="Unassembled WGS sequence"/>
</dbReference>
<proteinExistence type="predicted"/>
<dbReference type="GO" id="GO:0006950">
    <property type="term" value="P:response to stress"/>
    <property type="evidence" value="ECO:0007669"/>
    <property type="project" value="TreeGrafter"/>
</dbReference>
<dbReference type="PROSITE" id="PS50995">
    <property type="entry name" value="HTH_MARR_2"/>
    <property type="match status" value="1"/>
</dbReference>
<feature type="region of interest" description="Disordered" evidence="1">
    <location>
        <begin position="142"/>
        <end position="163"/>
    </location>
</feature>
<evidence type="ECO:0000259" key="2">
    <source>
        <dbReference type="PROSITE" id="PS50995"/>
    </source>
</evidence>
<organism evidence="3 4">
    <name type="scientific">Acidocella aminolytica 101 = DSM 11237</name>
    <dbReference type="NCBI Taxonomy" id="1120923"/>
    <lineage>
        <taxon>Bacteria</taxon>
        <taxon>Pseudomonadati</taxon>
        <taxon>Pseudomonadota</taxon>
        <taxon>Alphaproteobacteria</taxon>
        <taxon>Acetobacterales</taxon>
        <taxon>Acidocellaceae</taxon>
        <taxon>Acidocella</taxon>
    </lineage>
</organism>
<dbReference type="STRING" id="1120923.SAMN02746095_03718"/>
<accession>A0A0D6PJD4</accession>
<dbReference type="AlphaFoldDB" id="A0A0D6PJD4"/>
<feature type="domain" description="HTH marR-type" evidence="2">
    <location>
        <begin position="4"/>
        <end position="140"/>
    </location>
</feature>
<sequence>MDDVEEIGLLMKAAMRESERRINDVLRPLDLTASQAEVLDMLDRYGPMSLSELGSLMVAEGGHPSRLVDRMVQAGLVSRRSAADDRRRLTLEPTERGRVLSAQARTAKEAFRSWVSSQLDGFDLGPARAFFATFLAETEMGETVRQRRDKAKIERAHGPDTKA</sequence>
<dbReference type="InterPro" id="IPR000835">
    <property type="entry name" value="HTH_MarR-typ"/>
</dbReference>
<keyword evidence="4" id="KW-1185">Reference proteome</keyword>
<dbReference type="Gene3D" id="1.10.10.10">
    <property type="entry name" value="Winged helix-like DNA-binding domain superfamily/Winged helix DNA-binding domain"/>
    <property type="match status" value="1"/>
</dbReference>
<dbReference type="OrthoDB" id="2287011at2"/>
<dbReference type="InterPro" id="IPR039422">
    <property type="entry name" value="MarR/SlyA-like"/>
</dbReference>
<name>A0A0D6PJD4_9PROT</name>
<dbReference type="SUPFAM" id="SSF46785">
    <property type="entry name" value="Winged helix' DNA-binding domain"/>
    <property type="match status" value="1"/>
</dbReference>
<dbReference type="InterPro" id="IPR036390">
    <property type="entry name" value="WH_DNA-bd_sf"/>
</dbReference>
<dbReference type="RefSeq" id="WP_073212003.1">
    <property type="nucleotide sequence ID" value="NZ_BANC01000096.1"/>
</dbReference>
<evidence type="ECO:0000313" key="4">
    <source>
        <dbReference type="Proteomes" id="UP000032668"/>
    </source>
</evidence>
<dbReference type="InterPro" id="IPR036388">
    <property type="entry name" value="WH-like_DNA-bd_sf"/>
</dbReference>
<protein>
    <submittedName>
        <fullName evidence="3">Transcriptional regulator MarR</fullName>
    </submittedName>
</protein>
<dbReference type="EMBL" id="BANC01000096">
    <property type="protein sequence ID" value="GAN81516.1"/>
    <property type="molecule type" value="Genomic_DNA"/>
</dbReference>
<evidence type="ECO:0000313" key="3">
    <source>
        <dbReference type="EMBL" id="GAN81516.1"/>
    </source>
</evidence>
<dbReference type="Pfam" id="PF01047">
    <property type="entry name" value="MarR"/>
    <property type="match status" value="1"/>
</dbReference>
<dbReference type="GO" id="GO:0003700">
    <property type="term" value="F:DNA-binding transcription factor activity"/>
    <property type="evidence" value="ECO:0007669"/>
    <property type="project" value="InterPro"/>
</dbReference>
<dbReference type="PANTHER" id="PTHR33164:SF43">
    <property type="entry name" value="HTH-TYPE TRANSCRIPTIONAL REPRESSOR YETL"/>
    <property type="match status" value="1"/>
</dbReference>